<evidence type="ECO:0000256" key="1">
    <source>
        <dbReference type="SAM" id="MobiDB-lite"/>
    </source>
</evidence>
<evidence type="ECO:0008006" key="4">
    <source>
        <dbReference type="Google" id="ProtNLM"/>
    </source>
</evidence>
<dbReference type="InParanoid" id="K5VC64"/>
<keyword evidence="3" id="KW-1185">Reference proteome</keyword>
<feature type="compositionally biased region" description="Gly residues" evidence="1">
    <location>
        <begin position="97"/>
        <end position="107"/>
    </location>
</feature>
<dbReference type="AlphaFoldDB" id="K5VC64"/>
<dbReference type="OrthoDB" id="267397at2759"/>
<dbReference type="EMBL" id="JH930821">
    <property type="protein sequence ID" value="EKM48683.1"/>
    <property type="molecule type" value="Genomic_DNA"/>
</dbReference>
<accession>K5VC64</accession>
<feature type="region of interest" description="Disordered" evidence="1">
    <location>
        <begin position="79"/>
        <end position="107"/>
    </location>
</feature>
<gene>
    <name evidence="2" type="ORF">PHACADRAFT_202522</name>
</gene>
<evidence type="ECO:0000313" key="3">
    <source>
        <dbReference type="Proteomes" id="UP000008370"/>
    </source>
</evidence>
<evidence type="ECO:0000313" key="2">
    <source>
        <dbReference type="EMBL" id="EKM48683.1"/>
    </source>
</evidence>
<organism evidence="2 3">
    <name type="scientific">Phanerochaete carnosa (strain HHB-10118-sp)</name>
    <name type="common">White-rot fungus</name>
    <name type="synonym">Peniophora carnosa</name>
    <dbReference type="NCBI Taxonomy" id="650164"/>
    <lineage>
        <taxon>Eukaryota</taxon>
        <taxon>Fungi</taxon>
        <taxon>Dikarya</taxon>
        <taxon>Basidiomycota</taxon>
        <taxon>Agaricomycotina</taxon>
        <taxon>Agaricomycetes</taxon>
        <taxon>Polyporales</taxon>
        <taxon>Phanerochaetaceae</taxon>
        <taxon>Phanerochaete</taxon>
    </lineage>
</organism>
<dbReference type="KEGG" id="pco:PHACADRAFT_202522"/>
<dbReference type="GeneID" id="18911905"/>
<sequence length="107" mass="11364">MAGFSPFPQMGLNPNDPNMMQGMLQNPEFLNQMSTIMSDPAVLEQVIAAMASPMCEMFQSEGFRQLMSNPESLRMMRQMSSSMGGGGADGFPMTGVPDGGSNTGAST</sequence>
<protein>
    <recommendedName>
        <fullName evidence="4">STI1 domain-containing protein</fullName>
    </recommendedName>
</protein>
<proteinExistence type="predicted"/>
<dbReference type="Proteomes" id="UP000008370">
    <property type="component" value="Unassembled WGS sequence"/>
</dbReference>
<dbReference type="STRING" id="650164.K5VC64"/>
<name>K5VC64_PHACS</name>
<dbReference type="RefSeq" id="XP_007402765.1">
    <property type="nucleotide sequence ID" value="XM_007402703.1"/>
</dbReference>
<dbReference type="HOGENOM" id="CLU_145574_0_0_1"/>
<reference evidence="2 3" key="1">
    <citation type="journal article" date="2012" name="BMC Genomics">
        <title>Comparative genomics of the white-rot fungi, Phanerochaete carnosa and P. chrysosporium, to elucidate the genetic basis of the distinct wood types they colonize.</title>
        <authorList>
            <person name="Suzuki H."/>
            <person name="MacDonald J."/>
            <person name="Syed K."/>
            <person name="Salamov A."/>
            <person name="Hori C."/>
            <person name="Aerts A."/>
            <person name="Henrissat B."/>
            <person name="Wiebenga A."/>
            <person name="vanKuyk P.A."/>
            <person name="Barry K."/>
            <person name="Lindquist E."/>
            <person name="LaButti K."/>
            <person name="Lapidus A."/>
            <person name="Lucas S."/>
            <person name="Coutinho P."/>
            <person name="Gong Y."/>
            <person name="Samejima M."/>
            <person name="Mahadevan R."/>
            <person name="Abou-Zaid M."/>
            <person name="de Vries R.P."/>
            <person name="Igarashi K."/>
            <person name="Yadav J.S."/>
            <person name="Grigoriev I.V."/>
            <person name="Master E.R."/>
        </authorList>
    </citation>
    <scope>NUCLEOTIDE SEQUENCE [LARGE SCALE GENOMIC DNA]</scope>
    <source>
        <strain evidence="2 3">HHB-10118-sp</strain>
    </source>
</reference>
<feature type="region of interest" description="Disordered" evidence="1">
    <location>
        <begin position="1"/>
        <end position="23"/>
    </location>
</feature>